<organism evidence="1 2">
    <name type="scientific">Bos mutus</name>
    <name type="common">wild yak</name>
    <dbReference type="NCBI Taxonomy" id="72004"/>
    <lineage>
        <taxon>Eukaryota</taxon>
        <taxon>Metazoa</taxon>
        <taxon>Chordata</taxon>
        <taxon>Craniata</taxon>
        <taxon>Vertebrata</taxon>
        <taxon>Euteleostomi</taxon>
        <taxon>Mammalia</taxon>
        <taxon>Eutheria</taxon>
        <taxon>Laurasiatheria</taxon>
        <taxon>Artiodactyla</taxon>
        <taxon>Ruminantia</taxon>
        <taxon>Pecora</taxon>
        <taxon>Bovidae</taxon>
        <taxon>Bovinae</taxon>
        <taxon>Bos</taxon>
    </lineage>
</organism>
<dbReference type="AlphaFoldDB" id="A0A6B0S312"/>
<dbReference type="EMBL" id="VBQZ03000175">
    <property type="protein sequence ID" value="MXQ96868.1"/>
    <property type="molecule type" value="Genomic_DNA"/>
</dbReference>
<reference evidence="1" key="1">
    <citation type="submission" date="2019-10" db="EMBL/GenBank/DDBJ databases">
        <title>The sequence and de novo assembly of the wild yak genome.</title>
        <authorList>
            <person name="Liu Y."/>
        </authorList>
    </citation>
    <scope>NUCLEOTIDE SEQUENCE [LARGE SCALE GENOMIC DNA]</scope>
    <source>
        <strain evidence="1">WY2019</strain>
    </source>
</reference>
<keyword evidence="2" id="KW-1185">Reference proteome</keyword>
<sequence length="74" mass="8243">METRRWPVPKYLWAPTKSGTESLRTIVSKKKTRGSALPFAACSAFIVHAARSAWIRHVVTASQARTDTLGLAFR</sequence>
<accession>A0A6B0S312</accession>
<name>A0A6B0S312_9CETA</name>
<evidence type="ECO:0000313" key="1">
    <source>
        <dbReference type="EMBL" id="MXQ96868.1"/>
    </source>
</evidence>
<protein>
    <submittedName>
        <fullName evidence="1">Uncharacterized protein</fullName>
    </submittedName>
</protein>
<comment type="caution">
    <text evidence="1">The sequence shown here is derived from an EMBL/GenBank/DDBJ whole genome shotgun (WGS) entry which is preliminary data.</text>
</comment>
<proteinExistence type="predicted"/>
<evidence type="ECO:0000313" key="2">
    <source>
        <dbReference type="Proteomes" id="UP000322234"/>
    </source>
</evidence>
<gene>
    <name evidence="1" type="ORF">E5288_WYG009945</name>
</gene>
<dbReference type="Proteomes" id="UP000322234">
    <property type="component" value="Unassembled WGS sequence"/>
</dbReference>